<proteinExistence type="predicted"/>
<protein>
    <submittedName>
        <fullName evidence="1">Uncharacterized protein</fullName>
    </submittedName>
</protein>
<reference evidence="1" key="1">
    <citation type="journal article" date="2023" name="GigaByte">
        <title>Genome assembly of the bearded iris, Iris pallida Lam.</title>
        <authorList>
            <person name="Bruccoleri R.E."/>
            <person name="Oakeley E.J."/>
            <person name="Faust A.M.E."/>
            <person name="Altorfer M."/>
            <person name="Dessus-Babus S."/>
            <person name="Burckhardt D."/>
            <person name="Oertli M."/>
            <person name="Naumann U."/>
            <person name="Petersen F."/>
            <person name="Wong J."/>
        </authorList>
    </citation>
    <scope>NUCLEOTIDE SEQUENCE</scope>
    <source>
        <strain evidence="1">GSM-AAB239-AS_SAM_17_03QT</strain>
    </source>
</reference>
<accession>A0AAX6DMI5</accession>
<dbReference type="EMBL" id="JANAVB010043220">
    <property type="protein sequence ID" value="KAJ6792974.1"/>
    <property type="molecule type" value="Genomic_DNA"/>
</dbReference>
<dbReference type="AlphaFoldDB" id="A0AAX6DMI5"/>
<reference evidence="1" key="2">
    <citation type="submission" date="2023-04" db="EMBL/GenBank/DDBJ databases">
        <authorList>
            <person name="Bruccoleri R.E."/>
            <person name="Oakeley E.J."/>
            <person name="Faust A.-M."/>
            <person name="Dessus-Babus S."/>
            <person name="Altorfer M."/>
            <person name="Burckhardt D."/>
            <person name="Oertli M."/>
            <person name="Naumann U."/>
            <person name="Petersen F."/>
            <person name="Wong J."/>
        </authorList>
    </citation>
    <scope>NUCLEOTIDE SEQUENCE</scope>
    <source>
        <strain evidence="1">GSM-AAB239-AS_SAM_17_03QT</strain>
        <tissue evidence="1">Leaf</tissue>
    </source>
</reference>
<comment type="caution">
    <text evidence="1">The sequence shown here is derived from an EMBL/GenBank/DDBJ whole genome shotgun (WGS) entry which is preliminary data.</text>
</comment>
<name>A0AAX6DMI5_IRIPA</name>
<organism evidence="1 2">
    <name type="scientific">Iris pallida</name>
    <name type="common">Sweet iris</name>
    <dbReference type="NCBI Taxonomy" id="29817"/>
    <lineage>
        <taxon>Eukaryota</taxon>
        <taxon>Viridiplantae</taxon>
        <taxon>Streptophyta</taxon>
        <taxon>Embryophyta</taxon>
        <taxon>Tracheophyta</taxon>
        <taxon>Spermatophyta</taxon>
        <taxon>Magnoliopsida</taxon>
        <taxon>Liliopsida</taxon>
        <taxon>Asparagales</taxon>
        <taxon>Iridaceae</taxon>
        <taxon>Iridoideae</taxon>
        <taxon>Irideae</taxon>
        <taxon>Iris</taxon>
    </lineage>
</organism>
<evidence type="ECO:0000313" key="2">
    <source>
        <dbReference type="Proteomes" id="UP001140949"/>
    </source>
</evidence>
<sequence length="59" mass="6993">MISSPLCCLVPLINDTNQQNIRNKELTQMLKSKNKCLTRVRYECYKLFIMLSRDFCKCC</sequence>
<dbReference type="Proteomes" id="UP001140949">
    <property type="component" value="Unassembled WGS sequence"/>
</dbReference>
<gene>
    <name evidence="1" type="ORF">M6B38_112145</name>
</gene>
<keyword evidence="2" id="KW-1185">Reference proteome</keyword>
<evidence type="ECO:0000313" key="1">
    <source>
        <dbReference type="EMBL" id="KAJ6792974.1"/>
    </source>
</evidence>